<dbReference type="AlphaFoldDB" id="A0A0D8B6Z8"/>
<name>A0A0D8B6Z8_9ACTN</name>
<dbReference type="EMBL" id="JYFN01000073">
    <property type="protein sequence ID" value="KJE20063.1"/>
    <property type="molecule type" value="Genomic_DNA"/>
</dbReference>
<evidence type="ECO:0000313" key="2">
    <source>
        <dbReference type="Proteomes" id="UP000032545"/>
    </source>
</evidence>
<comment type="caution">
    <text evidence="1">The sequence shown here is derived from an EMBL/GenBank/DDBJ whole genome shotgun (WGS) entry which is preliminary data.</text>
</comment>
<dbReference type="Proteomes" id="UP000032545">
    <property type="component" value="Unassembled WGS sequence"/>
</dbReference>
<keyword evidence="2" id="KW-1185">Reference proteome</keyword>
<evidence type="ECO:0000313" key="1">
    <source>
        <dbReference type="EMBL" id="KJE20063.1"/>
    </source>
</evidence>
<reference evidence="2" key="1">
    <citation type="submission" date="2015-02" db="EMBL/GenBank/DDBJ databases">
        <title>Draft Genome of Frankia sp. CpI1-S.</title>
        <authorList>
            <person name="Oshone R.T."/>
            <person name="Ngom M."/>
            <person name="Ghodhbane-Gtari F."/>
            <person name="Gtari M."/>
            <person name="Morris K."/>
            <person name="Thomas K."/>
            <person name="Sen A."/>
            <person name="Tisa L.S."/>
        </authorList>
    </citation>
    <scope>NUCLEOTIDE SEQUENCE [LARGE SCALE GENOMIC DNA]</scope>
    <source>
        <strain evidence="2">CpI1-S</strain>
    </source>
</reference>
<gene>
    <name evidence="1" type="ORF">FF36_05669</name>
</gene>
<sequence>MPRKTARAFNFNAIVKYSYMDVIFDRIVPVNDRICNNLMKRLVGVSDRFQVSILDSLDKSRRKGDGVNDLPICRTFDNIRLAADQNIPYTFGGIRRVTVHNYRSFGKNNLRLIRI</sequence>
<reference evidence="1 2" key="2">
    <citation type="journal article" date="2016" name="Genome Announc.">
        <title>Permanent Draft Genome Sequences for Two Variants of Frankia sp. Strain CpI1, the First Frankia Strain Isolated from Root Nodules of Comptonia peregrina.</title>
        <authorList>
            <person name="Oshone R."/>
            <person name="Hurst S.G.IV."/>
            <person name="Abebe-Akele F."/>
            <person name="Simpson S."/>
            <person name="Morris K."/>
            <person name="Thomas W.K."/>
            <person name="Tisa L.S."/>
        </authorList>
    </citation>
    <scope>NUCLEOTIDE SEQUENCE [LARGE SCALE GENOMIC DNA]</scope>
    <source>
        <strain evidence="2">CpI1-S</strain>
    </source>
</reference>
<proteinExistence type="predicted"/>
<accession>A0A0D8B6Z8</accession>
<protein>
    <submittedName>
        <fullName evidence="1">Uncharacterized protein</fullName>
    </submittedName>
</protein>
<organism evidence="1 2">
    <name type="scientific">Frankia torreyi</name>
    <dbReference type="NCBI Taxonomy" id="1856"/>
    <lineage>
        <taxon>Bacteria</taxon>
        <taxon>Bacillati</taxon>
        <taxon>Actinomycetota</taxon>
        <taxon>Actinomycetes</taxon>
        <taxon>Frankiales</taxon>
        <taxon>Frankiaceae</taxon>
        <taxon>Frankia</taxon>
    </lineage>
</organism>